<organism evidence="2 3">
    <name type="scientific">Halomarina ordinaria</name>
    <dbReference type="NCBI Taxonomy" id="3033939"/>
    <lineage>
        <taxon>Archaea</taxon>
        <taxon>Methanobacteriati</taxon>
        <taxon>Methanobacteriota</taxon>
        <taxon>Stenosarchaea group</taxon>
        <taxon>Halobacteria</taxon>
        <taxon>Halobacteriales</taxon>
        <taxon>Natronomonadaceae</taxon>
        <taxon>Halomarina</taxon>
    </lineage>
</organism>
<protein>
    <submittedName>
        <fullName evidence="2">Diacylglycerol/lipid kinase family protein</fullName>
        <ecNumber evidence="2">2.7.1.-</ecNumber>
    </submittedName>
</protein>
<name>A0ABD5U7U4_9EURY</name>
<accession>A0ABD5U7U4</accession>
<dbReference type="PANTHER" id="PTHR12358">
    <property type="entry name" value="SPHINGOSINE KINASE"/>
    <property type="match status" value="1"/>
</dbReference>
<keyword evidence="2" id="KW-0418">Kinase</keyword>
<feature type="domain" description="DAGKc" evidence="1">
    <location>
        <begin position="13"/>
        <end position="141"/>
    </location>
</feature>
<reference evidence="2 3" key="1">
    <citation type="journal article" date="2019" name="Int. J. Syst. Evol. Microbiol.">
        <title>The Global Catalogue of Microorganisms (GCM) 10K type strain sequencing project: providing services to taxonomists for standard genome sequencing and annotation.</title>
        <authorList>
            <consortium name="The Broad Institute Genomics Platform"/>
            <consortium name="The Broad Institute Genome Sequencing Center for Infectious Disease"/>
            <person name="Wu L."/>
            <person name="Ma J."/>
        </authorList>
    </citation>
    <scope>NUCLEOTIDE SEQUENCE [LARGE SCALE GENOMIC DNA]</scope>
    <source>
        <strain evidence="2 3">PSRA2</strain>
    </source>
</reference>
<dbReference type="PROSITE" id="PS50146">
    <property type="entry name" value="DAGK"/>
    <property type="match status" value="1"/>
</dbReference>
<gene>
    <name evidence="2" type="ORF">ACFQHK_07855</name>
</gene>
<dbReference type="RefSeq" id="WP_304448105.1">
    <property type="nucleotide sequence ID" value="NZ_JARRAH010000001.1"/>
</dbReference>
<dbReference type="SUPFAM" id="SSF111331">
    <property type="entry name" value="NAD kinase/diacylglycerol kinase-like"/>
    <property type="match status" value="1"/>
</dbReference>
<dbReference type="Pfam" id="PF00781">
    <property type="entry name" value="DAGK_cat"/>
    <property type="match status" value="1"/>
</dbReference>
<dbReference type="InterPro" id="IPR050187">
    <property type="entry name" value="Lipid_Phosphate_FormReg"/>
</dbReference>
<evidence type="ECO:0000313" key="3">
    <source>
        <dbReference type="Proteomes" id="UP001596406"/>
    </source>
</evidence>
<keyword evidence="3" id="KW-1185">Reference proteome</keyword>
<dbReference type="EMBL" id="JBHSXM010000001">
    <property type="protein sequence ID" value="MFC6836421.1"/>
    <property type="molecule type" value="Genomic_DNA"/>
</dbReference>
<evidence type="ECO:0000259" key="1">
    <source>
        <dbReference type="PROSITE" id="PS50146"/>
    </source>
</evidence>
<keyword evidence="2" id="KW-0808">Transferase</keyword>
<dbReference type="AlphaFoldDB" id="A0ABD5U7U4"/>
<evidence type="ECO:0000313" key="2">
    <source>
        <dbReference type="EMBL" id="MFC6836421.1"/>
    </source>
</evidence>
<dbReference type="PANTHER" id="PTHR12358:SF106">
    <property type="entry name" value="LIPID KINASE YEGS"/>
    <property type="match status" value="1"/>
</dbReference>
<dbReference type="Proteomes" id="UP001596406">
    <property type="component" value="Unassembled WGS sequence"/>
</dbReference>
<dbReference type="InterPro" id="IPR017438">
    <property type="entry name" value="ATP-NAD_kinase_N"/>
</dbReference>
<dbReference type="InterPro" id="IPR001206">
    <property type="entry name" value="Diacylglycerol_kinase_cat_dom"/>
</dbReference>
<dbReference type="EC" id="2.7.1.-" evidence="2"/>
<sequence length="313" mass="32332">MNPTDAESPTPALDWSRVRVVVNPTSGGGGHVEPVRAAAAERDYEVVVTDSAADTRRAVRAAVADGVGVVVPCGGDGTVNTVVRELDAIGALDAVTLGVLPAGTANFFAENLGIESIGSGFEVVDAGRRRRIDVGVADGTPFVMSCIAGFPAEVSGAADAELKGRFGTLAFLVSAARSADAYEPQPVALSMETPDGDATWTGDALCLLVGNSRRFTGAGGQGDVEDGLLEVVVAESLAPFEVVREAAVHRLLDRDTEGVTRFDASVADVSFLDGSVAVSLDGELSERESLSLSVRHRTLSVLVGPDYDPQPPL</sequence>
<dbReference type="Gene3D" id="2.60.200.40">
    <property type="match status" value="1"/>
</dbReference>
<dbReference type="InterPro" id="IPR016064">
    <property type="entry name" value="NAD/diacylglycerol_kinase_sf"/>
</dbReference>
<proteinExistence type="predicted"/>
<dbReference type="Gene3D" id="3.40.50.10330">
    <property type="entry name" value="Probable inorganic polyphosphate/atp-NAD kinase, domain 1"/>
    <property type="match status" value="1"/>
</dbReference>
<dbReference type="SMART" id="SM00046">
    <property type="entry name" value="DAGKc"/>
    <property type="match status" value="1"/>
</dbReference>
<comment type="caution">
    <text evidence="2">The sequence shown here is derived from an EMBL/GenBank/DDBJ whole genome shotgun (WGS) entry which is preliminary data.</text>
</comment>
<dbReference type="GO" id="GO:0016301">
    <property type="term" value="F:kinase activity"/>
    <property type="evidence" value="ECO:0007669"/>
    <property type="project" value="UniProtKB-KW"/>
</dbReference>